<proteinExistence type="predicted"/>
<protein>
    <submittedName>
        <fullName evidence="2">Calcium-dependent lipid-binding (CaLB domain) family protein</fullName>
    </submittedName>
</protein>
<sequence length="98" mass="10279">MEGARGAADLEREKPCVGGGRRREESGDEAVGSADGNVAEPRDVEDEDLDAEGGGEEVVVDREDEAVVDGGGEFVLRVDPRHRVGAEEFGDGGQVLGR</sequence>
<accession>A0A7J0DAW4</accession>
<evidence type="ECO:0000256" key="1">
    <source>
        <dbReference type="SAM" id="MobiDB-lite"/>
    </source>
</evidence>
<gene>
    <name evidence="2" type="ORF">Acr_00g0010650</name>
</gene>
<reference evidence="3" key="1">
    <citation type="submission" date="2019-07" db="EMBL/GenBank/DDBJ databases">
        <title>De Novo Assembly of kiwifruit Actinidia rufa.</title>
        <authorList>
            <person name="Sugita-Konishi S."/>
            <person name="Sato K."/>
            <person name="Mori E."/>
            <person name="Abe Y."/>
            <person name="Kisaki G."/>
            <person name="Hamano K."/>
            <person name="Suezawa K."/>
            <person name="Otani M."/>
            <person name="Fukuda T."/>
            <person name="Manabe T."/>
            <person name="Gomi K."/>
            <person name="Tabuchi M."/>
            <person name="Akimitsu K."/>
            <person name="Kataoka I."/>
        </authorList>
    </citation>
    <scope>NUCLEOTIDE SEQUENCE [LARGE SCALE GENOMIC DNA]</scope>
    <source>
        <strain evidence="3">cv. Fuchu</strain>
    </source>
</reference>
<organism evidence="2 3">
    <name type="scientific">Actinidia rufa</name>
    <dbReference type="NCBI Taxonomy" id="165716"/>
    <lineage>
        <taxon>Eukaryota</taxon>
        <taxon>Viridiplantae</taxon>
        <taxon>Streptophyta</taxon>
        <taxon>Embryophyta</taxon>
        <taxon>Tracheophyta</taxon>
        <taxon>Spermatophyta</taxon>
        <taxon>Magnoliopsida</taxon>
        <taxon>eudicotyledons</taxon>
        <taxon>Gunneridae</taxon>
        <taxon>Pentapetalae</taxon>
        <taxon>asterids</taxon>
        <taxon>Ericales</taxon>
        <taxon>Actinidiaceae</taxon>
        <taxon>Actinidia</taxon>
    </lineage>
</organism>
<dbReference type="EMBL" id="BJWL01000106">
    <property type="protein sequence ID" value="GFS30190.1"/>
    <property type="molecule type" value="Genomic_DNA"/>
</dbReference>
<keyword evidence="3" id="KW-1185">Reference proteome</keyword>
<feature type="region of interest" description="Disordered" evidence="1">
    <location>
        <begin position="1"/>
        <end position="56"/>
    </location>
</feature>
<feature type="compositionally biased region" description="Basic and acidic residues" evidence="1">
    <location>
        <begin position="8"/>
        <end position="25"/>
    </location>
</feature>
<evidence type="ECO:0000313" key="2">
    <source>
        <dbReference type="EMBL" id="GFS30190.1"/>
    </source>
</evidence>
<comment type="caution">
    <text evidence="2">The sequence shown here is derived from an EMBL/GenBank/DDBJ whole genome shotgun (WGS) entry which is preliminary data.</text>
</comment>
<dbReference type="AlphaFoldDB" id="A0A7J0DAW4"/>
<dbReference type="Proteomes" id="UP000585474">
    <property type="component" value="Unassembled WGS sequence"/>
</dbReference>
<feature type="compositionally biased region" description="Acidic residues" evidence="1">
    <location>
        <begin position="43"/>
        <end position="55"/>
    </location>
</feature>
<evidence type="ECO:0000313" key="3">
    <source>
        <dbReference type="Proteomes" id="UP000585474"/>
    </source>
</evidence>
<name>A0A7J0DAW4_9ERIC</name>